<dbReference type="Proteomes" id="UP001447188">
    <property type="component" value="Unassembled WGS sequence"/>
</dbReference>
<keyword evidence="2" id="KW-1185">Reference proteome</keyword>
<dbReference type="EMBL" id="JBBBZM010001041">
    <property type="protein sequence ID" value="KAL0630163.1"/>
    <property type="molecule type" value="Genomic_DNA"/>
</dbReference>
<name>A0ABR3G2I0_9PEZI</name>
<reference evidence="1 2" key="1">
    <citation type="submission" date="2024-02" db="EMBL/GenBank/DDBJ databases">
        <title>Discinaceae phylogenomics.</title>
        <authorList>
            <person name="Dirks A.C."/>
            <person name="James T.Y."/>
        </authorList>
    </citation>
    <scope>NUCLEOTIDE SEQUENCE [LARGE SCALE GENOMIC DNA]</scope>
    <source>
        <strain evidence="1 2">ACD0624</strain>
    </source>
</reference>
<accession>A0ABR3G2I0</accession>
<sequence>AALGKRIEDRFQTLARAIVSGTVTTIGIFEKRIVEEFFSLWRTRHKFKIEGLADVSLQGITGASLTKDQQEILESNHTLYAVDGVMKGRLMASLHIFGYQNQFLQDTQSMQWGIARSYSDEFIVPDSFDDMMIVPVSPRIAIVADLPDSVLTRDQVAAINQAAIARASDYYFARRLAVSPAVREVSPPFELRFDDRPY</sequence>
<evidence type="ECO:0000313" key="2">
    <source>
        <dbReference type="Proteomes" id="UP001447188"/>
    </source>
</evidence>
<gene>
    <name evidence="1" type="ORF">Q9L58_010991</name>
</gene>
<evidence type="ECO:0000313" key="1">
    <source>
        <dbReference type="EMBL" id="KAL0630163.1"/>
    </source>
</evidence>
<feature type="non-terminal residue" evidence="1">
    <location>
        <position position="1"/>
    </location>
</feature>
<organism evidence="1 2">
    <name type="scientific">Discina gigas</name>
    <dbReference type="NCBI Taxonomy" id="1032678"/>
    <lineage>
        <taxon>Eukaryota</taxon>
        <taxon>Fungi</taxon>
        <taxon>Dikarya</taxon>
        <taxon>Ascomycota</taxon>
        <taxon>Pezizomycotina</taxon>
        <taxon>Pezizomycetes</taxon>
        <taxon>Pezizales</taxon>
        <taxon>Discinaceae</taxon>
        <taxon>Discina</taxon>
    </lineage>
</organism>
<proteinExistence type="predicted"/>
<comment type="caution">
    <text evidence="1">The sequence shown here is derived from an EMBL/GenBank/DDBJ whole genome shotgun (WGS) entry which is preliminary data.</text>
</comment>
<protein>
    <submittedName>
        <fullName evidence="1">Uncharacterized protein</fullName>
    </submittedName>
</protein>